<protein>
    <submittedName>
        <fullName evidence="1">Uncharacterized protein</fullName>
    </submittedName>
</protein>
<dbReference type="OrthoDB" id="1177214at2"/>
<dbReference type="KEGG" id="marb:CJ263_08100"/>
<dbReference type="EMBL" id="CP022957">
    <property type="protein sequence ID" value="ASV30185.1"/>
    <property type="molecule type" value="Genomic_DNA"/>
</dbReference>
<gene>
    <name evidence="1" type="ORF">CJ263_08100</name>
</gene>
<proteinExistence type="predicted"/>
<dbReference type="Proteomes" id="UP000215244">
    <property type="component" value="Chromosome"/>
</dbReference>
<reference evidence="1 2" key="1">
    <citation type="submission" date="2017-08" db="EMBL/GenBank/DDBJ databases">
        <title>The complete genome sequence of Maribacter sp. B1, isolated from deep-sea sediment.</title>
        <authorList>
            <person name="Wu Y.-H."/>
            <person name="Cheng H."/>
            <person name="Xu X.-W."/>
        </authorList>
    </citation>
    <scope>NUCLEOTIDE SEQUENCE [LARGE SCALE GENOMIC DNA]</scope>
    <source>
        <strain evidence="1 2">B1</strain>
    </source>
</reference>
<evidence type="ECO:0000313" key="1">
    <source>
        <dbReference type="EMBL" id="ASV30185.1"/>
    </source>
</evidence>
<sequence>MKVAVLIESPLQLLNANEYIKKHELEHMCDFYFLSSRDLSNLNQLYSTFSVLNLKGDIEEISVTNIHNSILTRIKYYFKINNAARRNRTLNYSLILVGNMRSIYQCILMNSFQSGKSIYLDDGNAAIYNQKMLLSKKLSSFAPFSKRILPLAVGLNANLKYDKGYLHIFSIYDNIIPKGHSYLKFEYCEYTYLNNEFGGKLLNKDLIYFIGTPFYWKKPIYNKFENYLDRVAKYYSNKSVKYFPHRYENNQQLNIIKSKGWEIINTGLPIELSLVSLKELPLEFGMFYSSACFSLYELIPNIKFRSFEIENTENLEEGEDIQNLYERYVENESFEVVNFNSSKLST</sequence>
<organism evidence="1 2">
    <name type="scientific">Maribacter cobaltidurans</name>
    <dbReference type="NCBI Taxonomy" id="1178778"/>
    <lineage>
        <taxon>Bacteria</taxon>
        <taxon>Pseudomonadati</taxon>
        <taxon>Bacteroidota</taxon>
        <taxon>Flavobacteriia</taxon>
        <taxon>Flavobacteriales</taxon>
        <taxon>Flavobacteriaceae</taxon>
        <taxon>Maribacter</taxon>
    </lineage>
</organism>
<dbReference type="AlphaFoldDB" id="A0A223V459"/>
<evidence type="ECO:0000313" key="2">
    <source>
        <dbReference type="Proteomes" id="UP000215244"/>
    </source>
</evidence>
<name>A0A223V459_9FLAO</name>
<dbReference type="RefSeq" id="WP_094996805.1">
    <property type="nucleotide sequence ID" value="NZ_BMJL01000002.1"/>
</dbReference>
<keyword evidence="2" id="KW-1185">Reference proteome</keyword>
<accession>A0A223V459</accession>